<accession>A0A937DHW7</accession>
<dbReference type="PANTHER" id="PTHR33993">
    <property type="entry name" value="GLYOXALASE-RELATED"/>
    <property type="match status" value="1"/>
</dbReference>
<dbReference type="SUPFAM" id="SSF54593">
    <property type="entry name" value="Glyoxalase/Bleomycin resistance protein/Dihydroxybiphenyl dioxygenase"/>
    <property type="match status" value="1"/>
</dbReference>
<keyword evidence="3" id="KW-1185">Reference proteome</keyword>
<gene>
    <name evidence="2" type="ORF">JKP34_13970</name>
</gene>
<feature type="domain" description="VOC" evidence="1">
    <location>
        <begin position="4"/>
        <end position="121"/>
    </location>
</feature>
<dbReference type="PROSITE" id="PS51819">
    <property type="entry name" value="VOC"/>
    <property type="match status" value="1"/>
</dbReference>
<dbReference type="Pfam" id="PF00903">
    <property type="entry name" value="Glyoxalase"/>
    <property type="match status" value="1"/>
</dbReference>
<organism evidence="2 3">
    <name type="scientific">Marivirga atlantica</name>
    <dbReference type="NCBI Taxonomy" id="1548457"/>
    <lineage>
        <taxon>Bacteria</taxon>
        <taxon>Pseudomonadati</taxon>
        <taxon>Bacteroidota</taxon>
        <taxon>Cytophagia</taxon>
        <taxon>Cytophagales</taxon>
        <taxon>Marivirgaceae</taxon>
        <taxon>Marivirga</taxon>
    </lineage>
</organism>
<dbReference type="Proteomes" id="UP000642920">
    <property type="component" value="Unassembled WGS sequence"/>
</dbReference>
<protein>
    <submittedName>
        <fullName evidence="2">VOC family protein</fullName>
    </submittedName>
</protein>
<dbReference type="InterPro" id="IPR004360">
    <property type="entry name" value="Glyas_Fos-R_dOase_dom"/>
</dbReference>
<evidence type="ECO:0000259" key="1">
    <source>
        <dbReference type="PROSITE" id="PS51819"/>
    </source>
</evidence>
<sequence>MKNALNWFEIPVLDFERAKAFYEEVMDTKMELMEMPGFKCAMFPADLENGIGGCIMQGEGYEPSNQGSIIYLNAGDDLNVPLNRIESAGGKVTQAKTDIGENGFMAYFEDTEGNRVALHSNG</sequence>
<dbReference type="InterPro" id="IPR029068">
    <property type="entry name" value="Glyas_Bleomycin-R_OHBP_Dase"/>
</dbReference>
<evidence type="ECO:0000313" key="2">
    <source>
        <dbReference type="EMBL" id="MBL0766368.1"/>
    </source>
</evidence>
<dbReference type="EMBL" id="JAERQG010000003">
    <property type="protein sequence ID" value="MBL0766368.1"/>
    <property type="molecule type" value="Genomic_DNA"/>
</dbReference>
<dbReference type="InterPro" id="IPR037523">
    <property type="entry name" value="VOC_core"/>
</dbReference>
<comment type="caution">
    <text evidence="2">The sequence shown here is derived from an EMBL/GenBank/DDBJ whole genome shotgun (WGS) entry which is preliminary data.</text>
</comment>
<dbReference type="RefSeq" id="WP_201922704.1">
    <property type="nucleotide sequence ID" value="NZ_JAERQG010000003.1"/>
</dbReference>
<reference evidence="2" key="1">
    <citation type="submission" date="2021-01" db="EMBL/GenBank/DDBJ databases">
        <title>Marivirga sp. nov., isolated from intertidal surface sediments.</title>
        <authorList>
            <person name="Zhang M."/>
        </authorList>
    </citation>
    <scope>NUCLEOTIDE SEQUENCE</scope>
    <source>
        <strain evidence="2">SM1354</strain>
    </source>
</reference>
<proteinExistence type="predicted"/>
<dbReference type="AlphaFoldDB" id="A0A937DHW7"/>
<dbReference type="InterPro" id="IPR052164">
    <property type="entry name" value="Anthracycline_SecMetBiosynth"/>
</dbReference>
<dbReference type="PANTHER" id="PTHR33993:SF2">
    <property type="entry name" value="VOC DOMAIN-CONTAINING PROTEIN"/>
    <property type="match status" value="1"/>
</dbReference>
<dbReference type="Gene3D" id="3.10.180.10">
    <property type="entry name" value="2,3-Dihydroxybiphenyl 1,2-Dioxygenase, domain 1"/>
    <property type="match status" value="1"/>
</dbReference>
<name>A0A937DHW7_9BACT</name>
<dbReference type="CDD" id="cd07247">
    <property type="entry name" value="SgaA_N_like"/>
    <property type="match status" value="1"/>
</dbReference>
<evidence type="ECO:0000313" key="3">
    <source>
        <dbReference type="Proteomes" id="UP000642920"/>
    </source>
</evidence>